<evidence type="ECO:0000259" key="1">
    <source>
        <dbReference type="Pfam" id="PF07728"/>
    </source>
</evidence>
<dbReference type="SUPFAM" id="SSF52540">
    <property type="entry name" value="P-loop containing nucleoside triphosphate hydrolases"/>
    <property type="match status" value="1"/>
</dbReference>
<dbReference type="PANTHER" id="PTHR37291">
    <property type="entry name" value="5-METHYLCYTOSINE-SPECIFIC RESTRICTION ENZYME B"/>
    <property type="match status" value="1"/>
</dbReference>
<accession>A0ABW5L0N2</accession>
<keyword evidence="3" id="KW-1185">Reference proteome</keyword>
<dbReference type="InterPro" id="IPR011704">
    <property type="entry name" value="ATPase_dyneun-rel_AAA"/>
</dbReference>
<organism evidence="2 3">
    <name type="scientific">Sphingobacterium tabacisoli</name>
    <dbReference type="NCBI Taxonomy" id="2044855"/>
    <lineage>
        <taxon>Bacteria</taxon>
        <taxon>Pseudomonadati</taxon>
        <taxon>Bacteroidota</taxon>
        <taxon>Sphingobacteriia</taxon>
        <taxon>Sphingobacteriales</taxon>
        <taxon>Sphingobacteriaceae</taxon>
        <taxon>Sphingobacterium</taxon>
    </lineage>
</organism>
<dbReference type="InterPro" id="IPR052934">
    <property type="entry name" value="Methyl-DNA_Rec/Restrict_Enz"/>
</dbReference>
<reference evidence="3" key="1">
    <citation type="journal article" date="2019" name="Int. J. Syst. Evol. Microbiol.">
        <title>The Global Catalogue of Microorganisms (GCM) 10K type strain sequencing project: providing services to taxonomists for standard genome sequencing and annotation.</title>
        <authorList>
            <consortium name="The Broad Institute Genomics Platform"/>
            <consortium name="The Broad Institute Genome Sequencing Center for Infectious Disease"/>
            <person name="Wu L."/>
            <person name="Ma J."/>
        </authorList>
    </citation>
    <scope>NUCLEOTIDE SEQUENCE [LARGE SCALE GENOMIC DNA]</scope>
    <source>
        <strain evidence="3">KCTC 52298</strain>
    </source>
</reference>
<feature type="domain" description="ATPase dynein-related AAA" evidence="1">
    <location>
        <begin position="572"/>
        <end position="656"/>
    </location>
</feature>
<dbReference type="PANTHER" id="PTHR37291:SF1">
    <property type="entry name" value="TYPE IV METHYL-DIRECTED RESTRICTION ENZYME ECOKMCRB SUBUNIT"/>
    <property type="match status" value="1"/>
</dbReference>
<evidence type="ECO:0000313" key="2">
    <source>
        <dbReference type="EMBL" id="MFD2554762.1"/>
    </source>
</evidence>
<dbReference type="InterPro" id="IPR027417">
    <property type="entry name" value="P-loop_NTPase"/>
</dbReference>
<dbReference type="EMBL" id="JBHULD010000014">
    <property type="protein sequence ID" value="MFD2554762.1"/>
    <property type="molecule type" value="Genomic_DNA"/>
</dbReference>
<dbReference type="Gene3D" id="3.40.50.300">
    <property type="entry name" value="P-loop containing nucleotide triphosphate hydrolases"/>
    <property type="match status" value="1"/>
</dbReference>
<sequence length="823" mass="94469">MHVTNSDKINTLLQNDEFKSIRDSEEFYFQKGQDKLKEWLNLDLSPTILNELSLLAKDYKNFKVVCEERADLKPIAQLLYSIIAYCDSKALDKDLLNEYPDKRVIARANVRMNAWVLYLISYKSNGTASDSVFNACMYLLDPLNEINILSENHRNQISKNVLQKEYNKETFVKQIIHFFDEYDFKLKNELNKTHLIVRILYTFQSDWLDEIVGLMAADSTGWQEDFVNDSESYQGLVVWNSKKPTGRDSTLKALRDLILDNGSFPLYYSSKGSVVFKAIIKDFAVDQNTLKKWGNLNKKTIYAYQQKFDRYKDNNKSAKILFLAESIERVSPIPVSEFEFFKASPPRQDNISPLKSEPENISILVNPSSHKTDDMKDENERSAPLNQILFGPPGTGKTYHTINKALEILEYDFNGKSRKEIKEEFEKRVKRGQIVFTTFHQSLSYEDFIEGLKPIAPKKEGYPISYKVVDGTFKQMCVNTLPFSIGDDINGYIVESISKENVTFIKKKSGYLLPVSLRLLYALKKYFDDKHQPYTSSVNLTDEEKVMYPELEPFLINGYKTIIPFALEALSIVKETDIPKVLIIDEINRGNVSQIFGELITLIEQDKRLGGSEELTVTLPYSKDSFGVPNNLYIIGTMNTADRSVEALDSALRRRFVFEEMTPKPDRIAEIRSKKGLEAQIGGIDLGILLATINSRIEKLLDKDHAIGHSYFLNCVDIEDLKNTFYKNIIPLLQEYFYGDYAKIGLVLGSGFVKLREDKDVTFAAFDHENLDMFNERKLYEIVDYRSNNRQSFQVKGKSQDLSFELATGLLLGKEISVSNEEG</sequence>
<protein>
    <submittedName>
        <fullName evidence="2">McrB family protein</fullName>
    </submittedName>
</protein>
<dbReference type="Proteomes" id="UP001597440">
    <property type="component" value="Unassembled WGS sequence"/>
</dbReference>
<comment type="caution">
    <text evidence="2">The sequence shown here is derived from an EMBL/GenBank/DDBJ whole genome shotgun (WGS) entry which is preliminary data.</text>
</comment>
<name>A0ABW5L0N2_9SPHI</name>
<evidence type="ECO:0000313" key="3">
    <source>
        <dbReference type="Proteomes" id="UP001597440"/>
    </source>
</evidence>
<gene>
    <name evidence="2" type="ORF">ACFSQW_10200</name>
</gene>
<dbReference type="Pfam" id="PF07728">
    <property type="entry name" value="AAA_5"/>
    <property type="match status" value="1"/>
</dbReference>
<dbReference type="RefSeq" id="WP_210353153.1">
    <property type="nucleotide sequence ID" value="NZ_JAEQMU010000001.1"/>
</dbReference>
<proteinExistence type="predicted"/>